<name>A0A6J6ET42_9ZZZZ</name>
<gene>
    <name evidence="1" type="ORF">UFOPK1603_01680</name>
    <name evidence="2" type="ORF">UFOPK2143_00922</name>
</gene>
<dbReference type="SUPFAM" id="SSF53335">
    <property type="entry name" value="S-adenosyl-L-methionine-dependent methyltransferases"/>
    <property type="match status" value="1"/>
</dbReference>
<protein>
    <submittedName>
        <fullName evidence="1">Unannotated protein</fullName>
    </submittedName>
</protein>
<evidence type="ECO:0000313" key="2">
    <source>
        <dbReference type="EMBL" id="CAB4644688.1"/>
    </source>
</evidence>
<evidence type="ECO:0000313" key="1">
    <source>
        <dbReference type="EMBL" id="CAB4579710.1"/>
    </source>
</evidence>
<organism evidence="1">
    <name type="scientific">freshwater metagenome</name>
    <dbReference type="NCBI Taxonomy" id="449393"/>
    <lineage>
        <taxon>unclassified sequences</taxon>
        <taxon>metagenomes</taxon>
        <taxon>ecological metagenomes</taxon>
    </lineage>
</organism>
<dbReference type="Gene3D" id="3.40.50.150">
    <property type="entry name" value="Vaccinia Virus protein VP39"/>
    <property type="match status" value="1"/>
</dbReference>
<dbReference type="Pfam" id="PF13489">
    <property type="entry name" value="Methyltransf_23"/>
    <property type="match status" value="1"/>
</dbReference>
<dbReference type="EMBL" id="CAEZTG010000209">
    <property type="protein sequence ID" value="CAB4579710.1"/>
    <property type="molecule type" value="Genomic_DNA"/>
</dbReference>
<reference evidence="1" key="1">
    <citation type="submission" date="2020-05" db="EMBL/GenBank/DDBJ databases">
        <authorList>
            <person name="Chiriac C."/>
            <person name="Salcher M."/>
            <person name="Ghai R."/>
            <person name="Kavagutti S V."/>
        </authorList>
    </citation>
    <scope>NUCLEOTIDE SEQUENCE</scope>
</reference>
<dbReference type="EMBL" id="CAEZVV010000049">
    <property type="protein sequence ID" value="CAB4644688.1"/>
    <property type="molecule type" value="Genomic_DNA"/>
</dbReference>
<proteinExistence type="predicted"/>
<accession>A0A6J6ET42</accession>
<sequence>MSFGASVRTLLGRFERPASTAYRSLFMSAEALALTISSLSQGPRILEVGVGDGLVAQHISECCPESSMLGIDLCIQPGRMFIGDSDRVSFRQQSVHDLLLEEPAPFDLVLLLDVLHHVPESERAGIVESCGRLTAPGGLFMVKESCRVFSPAYPFFVLADRWIGGDRAVSFLAVTEVEQLVLASVEGAIPIARHRIQPWGVNVLTAFRMAATASQK</sequence>
<dbReference type="InterPro" id="IPR029063">
    <property type="entry name" value="SAM-dependent_MTases_sf"/>
</dbReference>
<dbReference type="AlphaFoldDB" id="A0A6J6ET42"/>